<proteinExistence type="predicted"/>
<organism evidence="2 3">
    <name type="scientific">Ralstonia thomasii</name>
    <dbReference type="NCBI Taxonomy" id="3058596"/>
    <lineage>
        <taxon>Bacteria</taxon>
        <taxon>Pseudomonadati</taxon>
        <taxon>Pseudomonadota</taxon>
        <taxon>Betaproteobacteria</taxon>
        <taxon>Burkholderiales</taxon>
        <taxon>Burkholderiaceae</taxon>
        <taxon>Ralstonia</taxon>
    </lineage>
</organism>
<dbReference type="AlphaFoldDB" id="A0AAD2BSN3"/>
<keyword evidence="1" id="KW-0812">Transmembrane</keyword>
<gene>
    <name evidence="2" type="ORF">R77560_03802</name>
</gene>
<comment type="caution">
    <text evidence="2">The sequence shown here is derived from an EMBL/GenBank/DDBJ whole genome shotgun (WGS) entry which is preliminary data.</text>
</comment>
<sequence>MNNEWEIMDLVGAVLGLAVCAAIVWVAGQFICFGCL</sequence>
<evidence type="ECO:0000256" key="1">
    <source>
        <dbReference type="SAM" id="Phobius"/>
    </source>
</evidence>
<reference evidence="2" key="1">
    <citation type="submission" date="2023-07" db="EMBL/GenBank/DDBJ databases">
        <authorList>
            <person name="Peeters C."/>
        </authorList>
    </citation>
    <scope>NUCLEOTIDE SEQUENCE</scope>
    <source>
        <strain evidence="2">R-77560</strain>
    </source>
</reference>
<feature type="transmembrane region" description="Helical" evidence="1">
    <location>
        <begin position="12"/>
        <end position="33"/>
    </location>
</feature>
<keyword evidence="1" id="KW-1133">Transmembrane helix</keyword>
<evidence type="ECO:0000313" key="3">
    <source>
        <dbReference type="Proteomes" id="UP001189756"/>
    </source>
</evidence>
<dbReference type="EMBL" id="CATZAZ010000009">
    <property type="protein sequence ID" value="CAJ0802831.1"/>
    <property type="molecule type" value="Genomic_DNA"/>
</dbReference>
<evidence type="ECO:0000313" key="2">
    <source>
        <dbReference type="EMBL" id="CAJ0802831.1"/>
    </source>
</evidence>
<protein>
    <recommendedName>
        <fullName evidence="4">Transmembrane protein</fullName>
    </recommendedName>
</protein>
<dbReference type="Proteomes" id="UP001189756">
    <property type="component" value="Unassembled WGS sequence"/>
</dbReference>
<accession>A0AAD2BSN3</accession>
<name>A0AAD2BSN3_9RALS</name>
<keyword evidence="1" id="KW-0472">Membrane</keyword>
<evidence type="ECO:0008006" key="4">
    <source>
        <dbReference type="Google" id="ProtNLM"/>
    </source>
</evidence>